<keyword evidence="8" id="KW-0449">Lipoprotein</keyword>
<dbReference type="InterPro" id="IPR004565">
    <property type="entry name" value="OM_lipoprot_LolB"/>
</dbReference>
<comment type="subcellular location">
    <subcellularLocation>
        <location evidence="1">Cell outer membrane</location>
    </subcellularLocation>
</comment>
<dbReference type="InterPro" id="IPR029046">
    <property type="entry name" value="LolA/LolB/LppX"/>
</dbReference>
<comment type="subunit">
    <text evidence="2">Monomer.</text>
</comment>
<evidence type="ECO:0000256" key="7">
    <source>
        <dbReference type="SAM" id="MobiDB-lite"/>
    </source>
</evidence>
<evidence type="ECO:0000313" key="8">
    <source>
        <dbReference type="EMBL" id="CBH98264.1"/>
    </source>
</evidence>
<dbReference type="EMBL" id="CABM01000050">
    <property type="protein sequence ID" value="CBH98264.1"/>
    <property type="molecule type" value="Genomic_DNA"/>
</dbReference>
<dbReference type="GO" id="GO:0009279">
    <property type="term" value="C:cell outer membrane"/>
    <property type="evidence" value="ECO:0007669"/>
    <property type="project" value="UniProtKB-SubCell"/>
</dbReference>
<comment type="caution">
    <text evidence="8">The sequence shown here is derived from an EMBL/GenBank/DDBJ whole genome shotgun (WGS) entry which is preliminary data.</text>
</comment>
<evidence type="ECO:0000256" key="1">
    <source>
        <dbReference type="ARBA" id="ARBA00004442"/>
    </source>
</evidence>
<sequence>MPARESVPLRLARGRNWTLPMALGLSLFLAACAIPPAPKPTPAQASQLRLNISGRISVLTGEPPEQKNLYGGFRLELLAGGAGHFDVFSPLGQMLARARWTSESASLNNGRQTQDYASFEDMTEAALGVALPRAALQNWVRGEPATTLPFTRLGDGAFEQLGWRVQPRFEGGRLHVLRAKRMQGPAAQLSLVVDETSAQRAIPAASSPAPQASGSASATPESARP</sequence>
<protein>
    <submittedName>
        <fullName evidence="8">Putative Lipoprotein localization factors LolAB</fullName>
    </submittedName>
</protein>
<evidence type="ECO:0000256" key="5">
    <source>
        <dbReference type="ARBA" id="ARBA00023136"/>
    </source>
</evidence>
<keyword evidence="5" id="KW-0472">Membrane</keyword>
<evidence type="ECO:0000256" key="6">
    <source>
        <dbReference type="ARBA" id="ARBA00023186"/>
    </source>
</evidence>
<dbReference type="Pfam" id="PF03550">
    <property type="entry name" value="LolB"/>
    <property type="match status" value="1"/>
</dbReference>
<keyword evidence="4" id="KW-0653">Protein transport</keyword>
<dbReference type="AlphaFoldDB" id="E6PTK7"/>
<accession>E6PTK7</accession>
<evidence type="ECO:0000256" key="3">
    <source>
        <dbReference type="ARBA" id="ARBA00022448"/>
    </source>
</evidence>
<dbReference type="SUPFAM" id="SSF89392">
    <property type="entry name" value="Prokaryotic lipoproteins and lipoprotein localization factors"/>
    <property type="match status" value="1"/>
</dbReference>
<feature type="region of interest" description="Disordered" evidence="7">
    <location>
        <begin position="197"/>
        <end position="225"/>
    </location>
</feature>
<reference evidence="8" key="1">
    <citation type="submission" date="2009-10" db="EMBL/GenBank/DDBJ databases">
        <title>Diversity of trophic interactions inside an arsenic-rich microbial ecosystem.</title>
        <authorList>
            <person name="Bertin P.N."/>
            <person name="Heinrich-Salmeron A."/>
            <person name="Pelletier E."/>
            <person name="Goulhen-Chollet F."/>
            <person name="Arsene-Ploetze F."/>
            <person name="Gallien S."/>
            <person name="Calteau A."/>
            <person name="Vallenet D."/>
            <person name="Casiot C."/>
            <person name="Chane-Woon-Ming B."/>
            <person name="Giloteaux L."/>
            <person name="Barakat M."/>
            <person name="Bonnefoy V."/>
            <person name="Bruneel O."/>
            <person name="Chandler M."/>
            <person name="Cleiss J."/>
            <person name="Duran R."/>
            <person name="Elbaz-Poulichet F."/>
            <person name="Fonknechten N."/>
            <person name="Lauga B."/>
            <person name="Mornico D."/>
            <person name="Ortet P."/>
            <person name="Schaeffer C."/>
            <person name="Siguier P."/>
            <person name="Alexander Thil Smith A."/>
            <person name="Van Dorsselaer A."/>
            <person name="Weissenbach J."/>
            <person name="Medigue C."/>
            <person name="Le Paslier D."/>
        </authorList>
    </citation>
    <scope>NUCLEOTIDE SEQUENCE</scope>
</reference>
<dbReference type="PROSITE" id="PS51257">
    <property type="entry name" value="PROKAR_LIPOPROTEIN"/>
    <property type="match status" value="1"/>
</dbReference>
<organism evidence="8">
    <name type="scientific">mine drainage metagenome</name>
    <dbReference type="NCBI Taxonomy" id="410659"/>
    <lineage>
        <taxon>unclassified sequences</taxon>
        <taxon>metagenomes</taxon>
        <taxon>ecological metagenomes</taxon>
    </lineage>
</organism>
<keyword evidence="3" id="KW-0813">Transport</keyword>
<evidence type="ECO:0000256" key="4">
    <source>
        <dbReference type="ARBA" id="ARBA00022927"/>
    </source>
</evidence>
<dbReference type="Gene3D" id="2.50.20.10">
    <property type="entry name" value="Lipoprotein localisation LolA/LolB/LppX"/>
    <property type="match status" value="1"/>
</dbReference>
<dbReference type="GO" id="GO:0015031">
    <property type="term" value="P:protein transport"/>
    <property type="evidence" value="ECO:0007669"/>
    <property type="project" value="UniProtKB-KW"/>
</dbReference>
<gene>
    <name evidence="8" type="ORF">CARN2_3740</name>
</gene>
<keyword evidence="6" id="KW-0143">Chaperone</keyword>
<feature type="compositionally biased region" description="Low complexity" evidence="7">
    <location>
        <begin position="198"/>
        <end position="218"/>
    </location>
</feature>
<name>E6PTK7_9ZZZZ</name>
<proteinExistence type="predicted"/>
<evidence type="ECO:0000256" key="2">
    <source>
        <dbReference type="ARBA" id="ARBA00011245"/>
    </source>
</evidence>